<dbReference type="PROSITE" id="PS00211">
    <property type="entry name" value="ABC_TRANSPORTER_1"/>
    <property type="match status" value="1"/>
</dbReference>
<dbReference type="InterPro" id="IPR017871">
    <property type="entry name" value="ABC_transporter-like_CS"/>
</dbReference>
<keyword evidence="8" id="KW-1185">Reference proteome</keyword>
<dbReference type="SUPFAM" id="SSF52540">
    <property type="entry name" value="P-loop containing nucleoside triphosphate hydrolases"/>
    <property type="match status" value="1"/>
</dbReference>
<organism evidence="7 8">
    <name type="scientific">Thiohalocapsa marina</name>
    <dbReference type="NCBI Taxonomy" id="424902"/>
    <lineage>
        <taxon>Bacteria</taxon>
        <taxon>Pseudomonadati</taxon>
        <taxon>Pseudomonadota</taxon>
        <taxon>Gammaproteobacteria</taxon>
        <taxon>Chromatiales</taxon>
        <taxon>Chromatiaceae</taxon>
        <taxon>Thiohalocapsa</taxon>
    </lineage>
</organism>
<dbReference type="CDD" id="cd03225">
    <property type="entry name" value="ABC_cobalt_CbiO_domain1"/>
    <property type="match status" value="1"/>
</dbReference>
<comment type="caution">
    <text evidence="7">The sequence shown here is derived from an EMBL/GenBank/DDBJ whole genome shotgun (WGS) entry which is preliminary data.</text>
</comment>
<evidence type="ECO:0000256" key="5">
    <source>
        <dbReference type="SAM" id="MobiDB-lite"/>
    </source>
</evidence>
<evidence type="ECO:0000256" key="1">
    <source>
        <dbReference type="ARBA" id="ARBA00005417"/>
    </source>
</evidence>
<dbReference type="GO" id="GO:0005524">
    <property type="term" value="F:ATP binding"/>
    <property type="evidence" value="ECO:0007669"/>
    <property type="project" value="UniProtKB-KW"/>
</dbReference>
<evidence type="ECO:0000256" key="2">
    <source>
        <dbReference type="ARBA" id="ARBA00022448"/>
    </source>
</evidence>
<dbReference type="InterPro" id="IPR003439">
    <property type="entry name" value="ABC_transporter-like_ATP-bd"/>
</dbReference>
<dbReference type="InterPro" id="IPR003593">
    <property type="entry name" value="AAA+_ATPase"/>
</dbReference>
<dbReference type="PROSITE" id="PS50893">
    <property type="entry name" value="ABC_TRANSPORTER_2"/>
    <property type="match status" value="1"/>
</dbReference>
<proteinExistence type="inferred from homology"/>
<dbReference type="GO" id="GO:0043190">
    <property type="term" value="C:ATP-binding cassette (ABC) transporter complex"/>
    <property type="evidence" value="ECO:0007669"/>
    <property type="project" value="TreeGrafter"/>
</dbReference>
<keyword evidence="4 7" id="KW-0067">ATP-binding</keyword>
<accession>A0A5M8FRV5</accession>
<protein>
    <submittedName>
        <fullName evidence="7">ABC transporter ATP-binding protein</fullName>
    </submittedName>
</protein>
<evidence type="ECO:0000313" key="8">
    <source>
        <dbReference type="Proteomes" id="UP000322981"/>
    </source>
</evidence>
<dbReference type="GO" id="GO:0016887">
    <property type="term" value="F:ATP hydrolysis activity"/>
    <property type="evidence" value="ECO:0007669"/>
    <property type="project" value="InterPro"/>
</dbReference>
<feature type="compositionally biased region" description="Basic residues" evidence="5">
    <location>
        <begin position="238"/>
        <end position="250"/>
    </location>
</feature>
<dbReference type="Gene3D" id="3.40.50.300">
    <property type="entry name" value="P-loop containing nucleotide triphosphate hydrolases"/>
    <property type="match status" value="1"/>
</dbReference>
<dbReference type="InterPro" id="IPR050095">
    <property type="entry name" value="ECF_ABC_transporter_ATP-bd"/>
</dbReference>
<evidence type="ECO:0000256" key="4">
    <source>
        <dbReference type="ARBA" id="ARBA00022840"/>
    </source>
</evidence>
<name>A0A5M8FRV5_9GAMM</name>
<feature type="compositionally biased region" description="Basic and acidic residues" evidence="5">
    <location>
        <begin position="273"/>
        <end position="284"/>
    </location>
</feature>
<dbReference type="OrthoDB" id="9780942at2"/>
<sequence length="284" mass="30901">MNLNPDQARPDPSRSDRPRPELLRLDAASFGYGTSDILRQVDFALRPGDRVALVGPNGAGKTTLLHLLVGLCRPSQGRVIAFGRERRTEADFLAVRARVGLLFQHSDDQLFCPTVLDDVAFGPLNLGQSPSMARQTAERTLRQLGLADYAERVTHRLSAGEKRLVALATVLAMKPEVLLLDEPTTGLDEASEARLIGYLSGLEQAMLIVSHDRRFLERLANRAVVLRGGRLSEAQLHRHPHTHHHTHLHLHLPGADGADDLAHGQDGGAAPAHGDHHDGESSPG</sequence>
<dbReference type="InterPro" id="IPR015856">
    <property type="entry name" value="ABC_transpr_CbiO/EcfA_su"/>
</dbReference>
<dbReference type="RefSeq" id="WP_150091953.1">
    <property type="nucleotide sequence ID" value="NZ_JBFUOH010000001.1"/>
</dbReference>
<comment type="similarity">
    <text evidence="1">Belongs to the ABC transporter superfamily.</text>
</comment>
<keyword evidence="3" id="KW-0547">Nucleotide-binding</keyword>
<keyword evidence="2" id="KW-0813">Transport</keyword>
<gene>
    <name evidence="7" type="ORF">F2Q65_07380</name>
</gene>
<feature type="region of interest" description="Disordered" evidence="5">
    <location>
        <begin position="238"/>
        <end position="284"/>
    </location>
</feature>
<dbReference type="InterPro" id="IPR027417">
    <property type="entry name" value="P-loop_NTPase"/>
</dbReference>
<feature type="domain" description="ABC transporter" evidence="6">
    <location>
        <begin position="23"/>
        <end position="253"/>
    </location>
</feature>
<evidence type="ECO:0000313" key="7">
    <source>
        <dbReference type="EMBL" id="KAA6185815.1"/>
    </source>
</evidence>
<reference evidence="7 8" key="1">
    <citation type="submission" date="2019-09" db="EMBL/GenBank/DDBJ databases">
        <title>Whole-genome sequence of the purple sulfur bacterium Thiohalocapsa marina DSM 19078.</title>
        <authorList>
            <person name="Kyndt J.A."/>
            <person name="Meyer T.E."/>
        </authorList>
    </citation>
    <scope>NUCLEOTIDE SEQUENCE [LARGE SCALE GENOMIC DNA]</scope>
    <source>
        <strain evidence="7 8">DSM 19078</strain>
    </source>
</reference>
<evidence type="ECO:0000259" key="6">
    <source>
        <dbReference type="PROSITE" id="PS50893"/>
    </source>
</evidence>
<dbReference type="Proteomes" id="UP000322981">
    <property type="component" value="Unassembled WGS sequence"/>
</dbReference>
<dbReference type="Pfam" id="PF00005">
    <property type="entry name" value="ABC_tran"/>
    <property type="match status" value="1"/>
</dbReference>
<dbReference type="EMBL" id="VWXX01000007">
    <property type="protein sequence ID" value="KAA6185815.1"/>
    <property type="molecule type" value="Genomic_DNA"/>
</dbReference>
<evidence type="ECO:0000256" key="3">
    <source>
        <dbReference type="ARBA" id="ARBA00022741"/>
    </source>
</evidence>
<dbReference type="SMART" id="SM00382">
    <property type="entry name" value="AAA"/>
    <property type="match status" value="1"/>
</dbReference>
<dbReference type="AlphaFoldDB" id="A0A5M8FRV5"/>
<dbReference type="PANTHER" id="PTHR43553:SF24">
    <property type="entry name" value="ENERGY-COUPLING FACTOR TRANSPORTER ATP-BINDING PROTEIN ECFA1"/>
    <property type="match status" value="1"/>
</dbReference>
<dbReference type="PANTHER" id="PTHR43553">
    <property type="entry name" value="HEAVY METAL TRANSPORTER"/>
    <property type="match status" value="1"/>
</dbReference>
<dbReference type="GO" id="GO:0042626">
    <property type="term" value="F:ATPase-coupled transmembrane transporter activity"/>
    <property type="evidence" value="ECO:0007669"/>
    <property type="project" value="TreeGrafter"/>
</dbReference>